<dbReference type="EMBL" id="JBHSMA010000010">
    <property type="protein sequence ID" value="MFC5412115.1"/>
    <property type="molecule type" value="Genomic_DNA"/>
</dbReference>
<organism evidence="3 4">
    <name type="scientific">Larkinella bovis</name>
    <dbReference type="NCBI Taxonomy" id="683041"/>
    <lineage>
        <taxon>Bacteria</taxon>
        <taxon>Pseudomonadati</taxon>
        <taxon>Bacteroidota</taxon>
        <taxon>Cytophagia</taxon>
        <taxon>Cytophagales</taxon>
        <taxon>Spirosomataceae</taxon>
        <taxon>Larkinella</taxon>
    </lineage>
</organism>
<accession>A0ABW0IHS4</accession>
<feature type="transmembrane region" description="Helical" evidence="1">
    <location>
        <begin position="6"/>
        <end position="27"/>
    </location>
</feature>
<keyword evidence="4" id="KW-1185">Reference proteome</keyword>
<dbReference type="Proteomes" id="UP001596106">
    <property type="component" value="Unassembled WGS sequence"/>
</dbReference>
<evidence type="ECO:0000313" key="4">
    <source>
        <dbReference type="Proteomes" id="UP001596106"/>
    </source>
</evidence>
<keyword evidence="1" id="KW-0472">Membrane</keyword>
<feature type="domain" description="Metallo-beta-lactamase" evidence="2">
    <location>
        <begin position="111"/>
        <end position="309"/>
    </location>
</feature>
<evidence type="ECO:0000256" key="1">
    <source>
        <dbReference type="SAM" id="Phobius"/>
    </source>
</evidence>
<dbReference type="RefSeq" id="WP_379849303.1">
    <property type="nucleotide sequence ID" value="NZ_JBHSMA010000010.1"/>
</dbReference>
<proteinExistence type="predicted"/>
<name>A0ABW0IHS4_9BACT</name>
<evidence type="ECO:0000259" key="2">
    <source>
        <dbReference type="Pfam" id="PF12706"/>
    </source>
</evidence>
<gene>
    <name evidence="3" type="ORF">ACFPMF_22510</name>
</gene>
<protein>
    <submittedName>
        <fullName evidence="3">MBL fold metallo-hydrolase</fullName>
    </submittedName>
</protein>
<sequence length="352" mass="39791">MLPKILLGLLLFVVVAFAIILTIGYLISAPRYQGPVSDHFDGKQFYNYNGVKAKGLGEALQWMLSGRDKKPWPPFRNLPPGPPPPARVAGSQLRVTFVNHSTVLLQFDSLNVLTDPVWYNRTSPYQWIGPERNRPPGIRFDDVPKIDILLISHNHWDHLDIKTVRQLCQRDQPKIYCPLGVKVFLEAQGCRNVTEMDWHGSLAYNTGTTIHCVPAQHFSGRGMFDRDATLWCGFIVDNKTAGKLYFVGDTGYGSFFRKTGEHYGPMRLSLIPIGAFQPTWFMSPIHCSPAEAVQIHKDIQSQQSVAIHYGTFPLADDSLPEPVEELQQALRNHPQLTEKFWTIPEGEGRFVP</sequence>
<dbReference type="PANTHER" id="PTHR15032">
    <property type="entry name" value="N-ACYL-PHOSPHATIDYLETHANOLAMINE-HYDROLYZING PHOSPHOLIPASE D"/>
    <property type="match status" value="1"/>
</dbReference>
<dbReference type="PANTHER" id="PTHR15032:SF4">
    <property type="entry name" value="N-ACYL-PHOSPHATIDYLETHANOLAMINE-HYDROLYZING PHOSPHOLIPASE D"/>
    <property type="match status" value="1"/>
</dbReference>
<dbReference type="InterPro" id="IPR001279">
    <property type="entry name" value="Metallo-B-lactamas"/>
</dbReference>
<evidence type="ECO:0000313" key="3">
    <source>
        <dbReference type="EMBL" id="MFC5412115.1"/>
    </source>
</evidence>
<dbReference type="Pfam" id="PF12706">
    <property type="entry name" value="Lactamase_B_2"/>
    <property type="match status" value="1"/>
</dbReference>
<comment type="caution">
    <text evidence="3">The sequence shown here is derived from an EMBL/GenBank/DDBJ whole genome shotgun (WGS) entry which is preliminary data.</text>
</comment>
<keyword evidence="1" id="KW-1133">Transmembrane helix</keyword>
<dbReference type="InterPro" id="IPR036866">
    <property type="entry name" value="RibonucZ/Hydroxyglut_hydro"/>
</dbReference>
<reference evidence="4" key="1">
    <citation type="journal article" date="2019" name="Int. J. Syst. Evol. Microbiol.">
        <title>The Global Catalogue of Microorganisms (GCM) 10K type strain sequencing project: providing services to taxonomists for standard genome sequencing and annotation.</title>
        <authorList>
            <consortium name="The Broad Institute Genomics Platform"/>
            <consortium name="The Broad Institute Genome Sequencing Center for Infectious Disease"/>
            <person name="Wu L."/>
            <person name="Ma J."/>
        </authorList>
    </citation>
    <scope>NUCLEOTIDE SEQUENCE [LARGE SCALE GENOMIC DNA]</scope>
    <source>
        <strain evidence="4">CCUG 55250</strain>
    </source>
</reference>
<dbReference type="Gene3D" id="3.60.15.10">
    <property type="entry name" value="Ribonuclease Z/Hydroxyacylglutathione hydrolase-like"/>
    <property type="match status" value="1"/>
</dbReference>
<dbReference type="SUPFAM" id="SSF56281">
    <property type="entry name" value="Metallo-hydrolase/oxidoreductase"/>
    <property type="match status" value="1"/>
</dbReference>
<keyword evidence="1" id="KW-0812">Transmembrane</keyword>